<organism evidence="8 9">
    <name type="scientific">Pinctada imbricata</name>
    <name type="common">Atlantic pearl-oyster</name>
    <name type="synonym">Pinctada martensii</name>
    <dbReference type="NCBI Taxonomy" id="66713"/>
    <lineage>
        <taxon>Eukaryota</taxon>
        <taxon>Metazoa</taxon>
        <taxon>Spiralia</taxon>
        <taxon>Lophotrochozoa</taxon>
        <taxon>Mollusca</taxon>
        <taxon>Bivalvia</taxon>
        <taxon>Autobranchia</taxon>
        <taxon>Pteriomorphia</taxon>
        <taxon>Pterioida</taxon>
        <taxon>Pterioidea</taxon>
        <taxon>Pteriidae</taxon>
        <taxon>Pinctada</taxon>
    </lineage>
</organism>
<evidence type="ECO:0000256" key="3">
    <source>
        <dbReference type="ARBA" id="ARBA00020978"/>
    </source>
</evidence>
<dbReference type="GO" id="GO:0015031">
    <property type="term" value="P:protein transport"/>
    <property type="evidence" value="ECO:0007669"/>
    <property type="project" value="UniProtKB-KW"/>
</dbReference>
<proteinExistence type="inferred from homology"/>
<dbReference type="AlphaFoldDB" id="A0AA89C0Y1"/>
<evidence type="ECO:0000256" key="7">
    <source>
        <dbReference type="ARBA" id="ARBA00023136"/>
    </source>
</evidence>
<dbReference type="GO" id="GO:0017119">
    <property type="term" value="C:Golgi transport complex"/>
    <property type="evidence" value="ECO:0007669"/>
    <property type="project" value="InterPro"/>
</dbReference>
<evidence type="ECO:0000256" key="2">
    <source>
        <dbReference type="ARBA" id="ARBA00006653"/>
    </source>
</evidence>
<protein>
    <recommendedName>
        <fullName evidence="3">Conserved oligomeric Golgi complex subunit 1</fullName>
    </recommendedName>
</protein>
<keyword evidence="5" id="KW-0653">Protein transport</keyword>
<evidence type="ECO:0000256" key="5">
    <source>
        <dbReference type="ARBA" id="ARBA00022927"/>
    </source>
</evidence>
<name>A0AA89C0Y1_PINIB</name>
<accession>A0AA89C0Y1</accession>
<evidence type="ECO:0000256" key="1">
    <source>
        <dbReference type="ARBA" id="ARBA00004395"/>
    </source>
</evidence>
<dbReference type="InterPro" id="IPR033370">
    <property type="entry name" value="COG1"/>
</dbReference>
<evidence type="ECO:0000256" key="6">
    <source>
        <dbReference type="ARBA" id="ARBA00023034"/>
    </source>
</evidence>
<evidence type="ECO:0000256" key="4">
    <source>
        <dbReference type="ARBA" id="ARBA00022448"/>
    </source>
</evidence>
<evidence type="ECO:0000313" key="9">
    <source>
        <dbReference type="Proteomes" id="UP001186944"/>
    </source>
</evidence>
<evidence type="ECO:0000313" key="8">
    <source>
        <dbReference type="EMBL" id="KAK3097887.1"/>
    </source>
</evidence>
<dbReference type="PANTHER" id="PTHR31658:SF0">
    <property type="entry name" value="CONSERVED OLIGOMERIC GOLGI COMPLEX SUBUNIT 1"/>
    <property type="match status" value="1"/>
</dbReference>
<comment type="subcellular location">
    <subcellularLocation>
        <location evidence="1">Golgi apparatus membrane</location>
        <topology evidence="1">Peripheral membrane protein</topology>
    </subcellularLocation>
</comment>
<keyword evidence="7" id="KW-0472">Membrane</keyword>
<reference evidence="8" key="1">
    <citation type="submission" date="2019-08" db="EMBL/GenBank/DDBJ databases">
        <title>The improved chromosome-level genome for the pearl oyster Pinctada fucata martensii using PacBio sequencing and Hi-C.</title>
        <authorList>
            <person name="Zheng Z."/>
        </authorList>
    </citation>
    <scope>NUCLEOTIDE SEQUENCE</scope>
    <source>
        <strain evidence="8">ZZ-2019</strain>
        <tissue evidence="8">Adductor muscle</tissue>
    </source>
</reference>
<dbReference type="GO" id="GO:0000139">
    <property type="term" value="C:Golgi membrane"/>
    <property type="evidence" value="ECO:0007669"/>
    <property type="project" value="UniProtKB-SubCell"/>
</dbReference>
<sequence>MDTNILFEKFTVDEVRAIEKKTRADIERKKEDLRTMVGERYRDLIEAADTITEMKNSAHNVMQSINRMESLCKELKQRHMVKGSLLYKREKPDNSSRKHELKFYGIASQIKLLLDMPEKIWSALDTSDYLTAARHYLLSRHVHTSLQLDSQQSPDLLSMFPVLTRQWAAISHFRSTILQGCRSLLRDAQADDQQIADCLCTIILLEDSTPRQVFNEFLLARTSAVQQLFKSNQQTSSIKEQTTLVIHLITTTIHQIYVVFFSGQSTVDAPCNLLLKILTEVTSKKQQETGLLEAHGTVSAKCLPRSVLEFMPSLRSHAVPVSLQQLQENSQQWINTCLKDVTSGLGKLLGFVNTVKRLADIRDALWEQLKQDHSMSLWGTVCSHVLNRSLSVWEDFLQDLFIDRAKALIKYQLDTATEMTKRHVTKVVMEIGSTSESISNGDTDLAEYIWHESSGDITQNMAWTTAAARSTSDNPGGLIMKAKAYTPFIQSLCKNYDEKLSSMMEDVSYYTQKSEDSVTMETPDGTEPFDRFSKADDLTNHIQMTCSTCIKELLDYLTEQIILWEKSLSEISDHSINIITQNKILLVGRLSYSLCEMAPSLQQCIAAIPPGKKTESLSYGKKSMKLSSSKIPDDPRWAETKQRLVRCQSECNRIWSNYLSDWVIRDLKQNLQTKKESDIITSCTRWDEVDIQEETEDGKKISSKIRVPMQASWYIHSLLYKLCKEINRVGGHAVHRSTLQNIVHKVSDGIVSCYESVIQESRSKNSTAIPLTQQRALQMLFDMKYVIQVIPRKEEGKENQRYNQRCKKIIDMLEEKVDPFDLDVFTPFMQSHLLKQGQRSAVLFGSITCLDKLGLYSGGRSSQTGQSEQHNVLPLTQCTGRFTLLPISSQPTRSSLPAPVLKQSLYKVTDSGMPSLTEKAAAVLPHSTSQKDVGSSFYNKLGSMSSMSDISNWFSNIGNK</sequence>
<dbReference type="EMBL" id="VSWD01000007">
    <property type="protein sequence ID" value="KAK3097887.1"/>
    <property type="molecule type" value="Genomic_DNA"/>
</dbReference>
<dbReference type="Pfam" id="PF08700">
    <property type="entry name" value="VPS51_Exo84_N"/>
    <property type="match status" value="1"/>
</dbReference>
<dbReference type="Proteomes" id="UP001186944">
    <property type="component" value="Unassembled WGS sequence"/>
</dbReference>
<comment type="caution">
    <text evidence="8">The sequence shown here is derived from an EMBL/GenBank/DDBJ whole genome shotgun (WGS) entry which is preliminary data.</text>
</comment>
<dbReference type="GO" id="GO:0006891">
    <property type="term" value="P:intra-Golgi vesicle-mediated transport"/>
    <property type="evidence" value="ECO:0007669"/>
    <property type="project" value="InterPro"/>
</dbReference>
<gene>
    <name evidence="8" type="ORF">FSP39_014178</name>
</gene>
<dbReference type="PANTHER" id="PTHR31658">
    <property type="entry name" value="CONSERVED OLIGOMERIC GOLGI COMPLEX SUBUNIT 1"/>
    <property type="match status" value="1"/>
</dbReference>
<keyword evidence="6" id="KW-0333">Golgi apparatus</keyword>
<keyword evidence="4" id="KW-0813">Transport</keyword>
<keyword evidence="9" id="KW-1185">Reference proteome</keyword>
<comment type="similarity">
    <text evidence="2">Belongs to the COG1 family.</text>
</comment>